<feature type="signal peptide" evidence="2">
    <location>
        <begin position="1"/>
        <end position="23"/>
    </location>
</feature>
<dbReference type="EMBL" id="FOKJ01000007">
    <property type="protein sequence ID" value="SFA90514.1"/>
    <property type="molecule type" value="Genomic_DNA"/>
</dbReference>
<evidence type="ECO:0000313" key="6">
    <source>
        <dbReference type="Proteomes" id="UP000198861"/>
    </source>
</evidence>
<reference evidence="4 6" key="1">
    <citation type="submission" date="2016-10" db="EMBL/GenBank/DDBJ databases">
        <authorList>
            <person name="Varghese N."/>
            <person name="Submissions S."/>
        </authorList>
    </citation>
    <scope>NUCLEOTIDE SEQUENCE [LARGE SCALE GENOMIC DNA]</scope>
    <source>
        <strain evidence="4 6">DSM 282</strain>
    </source>
</reference>
<reference evidence="7 8" key="2">
    <citation type="submission" date="2016-10" db="EMBL/GenBank/DDBJ databases">
        <authorList>
            <person name="de Groot N.N."/>
        </authorList>
    </citation>
    <scope>NUCLEOTIDE SEQUENCE [LARGE SCALE GENOMIC DNA]</scope>
    <source>
        <strain evidence="3 7">DSM 373</strain>
        <strain evidence="5 8">DSM 381</strain>
    </source>
</reference>
<protein>
    <submittedName>
        <fullName evidence="5">Nickel/cobalt transporter regulator</fullName>
    </submittedName>
</protein>
<evidence type="ECO:0000313" key="7">
    <source>
        <dbReference type="Proteomes" id="UP000199250"/>
    </source>
</evidence>
<feature type="region of interest" description="Disordered" evidence="1">
    <location>
        <begin position="37"/>
        <end position="57"/>
    </location>
</feature>
<evidence type="ECO:0000313" key="8">
    <source>
        <dbReference type="Proteomes" id="UP000199579"/>
    </source>
</evidence>
<dbReference type="Proteomes" id="UP000199579">
    <property type="component" value="Unassembled WGS sequence"/>
</dbReference>
<dbReference type="Proteomes" id="UP000199250">
    <property type="component" value="Unassembled WGS sequence"/>
</dbReference>
<name>A0A1I4B3K4_9GAMM</name>
<feature type="chain" id="PRO_5011394742" evidence="2">
    <location>
        <begin position="24"/>
        <end position="137"/>
    </location>
</feature>
<evidence type="ECO:0000256" key="1">
    <source>
        <dbReference type="SAM" id="MobiDB-lite"/>
    </source>
</evidence>
<dbReference type="Proteomes" id="UP000198861">
    <property type="component" value="Unassembled WGS sequence"/>
</dbReference>
<dbReference type="EMBL" id="FNYQ01000033">
    <property type="protein sequence ID" value="SEI94927.1"/>
    <property type="molecule type" value="Genomic_DNA"/>
</dbReference>
<evidence type="ECO:0000256" key="2">
    <source>
        <dbReference type="SAM" id="SignalP"/>
    </source>
</evidence>
<evidence type="ECO:0000313" key="4">
    <source>
        <dbReference type="EMBL" id="SFA90514.1"/>
    </source>
</evidence>
<organism evidence="5 8">
    <name type="scientific">Azotobacter beijerinckii</name>
    <dbReference type="NCBI Taxonomy" id="170623"/>
    <lineage>
        <taxon>Bacteria</taxon>
        <taxon>Pseudomonadati</taxon>
        <taxon>Pseudomonadota</taxon>
        <taxon>Gammaproteobacteria</taxon>
        <taxon>Pseudomonadales</taxon>
        <taxon>Pseudomonadaceae</taxon>
        <taxon>Azotobacter</taxon>
    </lineage>
</organism>
<accession>A0A1I4B3K4</accession>
<keyword evidence="2" id="KW-0732">Signal</keyword>
<dbReference type="AlphaFoldDB" id="A0A1I4B3K4"/>
<keyword evidence="6" id="KW-1185">Reference proteome</keyword>
<gene>
    <name evidence="4" type="ORF">SAMN04244571_00747</name>
    <name evidence="3" type="ORF">SAMN04244572_02205</name>
    <name evidence="5" type="ORF">SAMN04244574_01297</name>
</gene>
<sequence length="137" mass="15116">MQSTRLLAGLGLALCLGSSLVLAGPSHEQDDWRYRDARGPAARDSYAGERPPADFGPLRESIREHRHDIGRGPALPAHVRIVKGKRLPSGWGSRLSAGQLHHLPQYRGYEWRRAGSSLVLVDSRRGTVREVLHGVLD</sequence>
<dbReference type="RefSeq" id="WP_244541046.1">
    <property type="nucleotide sequence ID" value="NZ_FNYQ01000033.1"/>
</dbReference>
<dbReference type="EMBL" id="FOSX01000014">
    <property type="protein sequence ID" value="SFK63274.1"/>
    <property type="molecule type" value="Genomic_DNA"/>
</dbReference>
<evidence type="ECO:0000313" key="3">
    <source>
        <dbReference type="EMBL" id="SEI94927.1"/>
    </source>
</evidence>
<proteinExistence type="predicted"/>
<dbReference type="Gene3D" id="3.10.450.160">
    <property type="entry name" value="inner membrane protein cigr"/>
    <property type="match status" value="1"/>
</dbReference>
<evidence type="ECO:0000313" key="5">
    <source>
        <dbReference type="EMBL" id="SFK63274.1"/>
    </source>
</evidence>